<sequence>MTLEMPVVRETRAAPRPTRTAPQTPSLRRLVGTRAARGPRGAAASQARLLATVDRVEARLEAASRSERLGPLDPAQRDALAGAVAADRVVLTALRAQVCAAATADELSAARRAVRTLRGDDHRTLLRTAVAARRLTAWAGEVAELHADDPQALALLAQALDEAADALAAASRLGVTSTRAEAAAVRRRLAAAVDQVWVLHEGQ</sequence>
<proteinExistence type="predicted"/>
<dbReference type="RefSeq" id="WP_179517512.1">
    <property type="nucleotide sequence ID" value="NZ_JACCAC010000001.1"/>
</dbReference>
<dbReference type="Proteomes" id="UP000544110">
    <property type="component" value="Unassembled WGS sequence"/>
</dbReference>
<accession>A0A7Y9RTF0</accession>
<protein>
    <submittedName>
        <fullName evidence="2">Uncharacterized protein</fullName>
    </submittedName>
</protein>
<evidence type="ECO:0000256" key="1">
    <source>
        <dbReference type="SAM" id="MobiDB-lite"/>
    </source>
</evidence>
<comment type="caution">
    <text evidence="2">The sequence shown here is derived from an EMBL/GenBank/DDBJ whole genome shotgun (WGS) entry which is preliminary data.</text>
</comment>
<evidence type="ECO:0000313" key="3">
    <source>
        <dbReference type="Proteomes" id="UP000544110"/>
    </source>
</evidence>
<feature type="region of interest" description="Disordered" evidence="1">
    <location>
        <begin position="1"/>
        <end position="26"/>
    </location>
</feature>
<reference evidence="2 3" key="1">
    <citation type="submission" date="2020-07" db="EMBL/GenBank/DDBJ databases">
        <title>Sequencing the genomes of 1000 actinobacteria strains.</title>
        <authorList>
            <person name="Klenk H.-P."/>
        </authorList>
    </citation>
    <scope>NUCLEOTIDE SEQUENCE [LARGE SCALE GENOMIC DNA]</scope>
    <source>
        <strain evidence="2 3">DSM 24552</strain>
    </source>
</reference>
<dbReference type="AlphaFoldDB" id="A0A7Y9RTF0"/>
<dbReference type="EMBL" id="JACCAC010000001">
    <property type="protein sequence ID" value="NYG54994.1"/>
    <property type="molecule type" value="Genomic_DNA"/>
</dbReference>
<evidence type="ECO:0000313" key="2">
    <source>
        <dbReference type="EMBL" id="NYG54994.1"/>
    </source>
</evidence>
<organism evidence="2 3">
    <name type="scientific">Nocardioides perillae</name>
    <dbReference type="NCBI Taxonomy" id="1119534"/>
    <lineage>
        <taxon>Bacteria</taxon>
        <taxon>Bacillati</taxon>
        <taxon>Actinomycetota</taxon>
        <taxon>Actinomycetes</taxon>
        <taxon>Propionibacteriales</taxon>
        <taxon>Nocardioidaceae</taxon>
        <taxon>Nocardioides</taxon>
    </lineage>
</organism>
<keyword evidence="3" id="KW-1185">Reference proteome</keyword>
<name>A0A7Y9RTF0_9ACTN</name>
<gene>
    <name evidence="2" type="ORF">BJ989_001298</name>
</gene>